<gene>
    <name evidence="1" type="ORF">I4J89_35375</name>
</gene>
<evidence type="ECO:0000313" key="1">
    <source>
        <dbReference type="EMBL" id="MBG0566741.1"/>
    </source>
</evidence>
<organism evidence="1 2">
    <name type="scientific">Actinoplanes aureus</name>
    <dbReference type="NCBI Taxonomy" id="2792083"/>
    <lineage>
        <taxon>Bacteria</taxon>
        <taxon>Bacillati</taxon>
        <taxon>Actinomycetota</taxon>
        <taxon>Actinomycetes</taxon>
        <taxon>Micromonosporales</taxon>
        <taxon>Micromonosporaceae</taxon>
        <taxon>Actinoplanes</taxon>
    </lineage>
</organism>
<keyword evidence="2" id="KW-1185">Reference proteome</keyword>
<accession>A0A931CHV5</accession>
<dbReference type="EMBL" id="JADQTO010000022">
    <property type="protein sequence ID" value="MBG0566741.1"/>
    <property type="molecule type" value="Genomic_DNA"/>
</dbReference>
<dbReference type="Proteomes" id="UP000598146">
    <property type="component" value="Unassembled WGS sequence"/>
</dbReference>
<evidence type="ECO:0000313" key="2">
    <source>
        <dbReference type="Proteomes" id="UP000598146"/>
    </source>
</evidence>
<comment type="caution">
    <text evidence="1">The sequence shown here is derived from an EMBL/GenBank/DDBJ whole genome shotgun (WGS) entry which is preliminary data.</text>
</comment>
<reference evidence="1" key="1">
    <citation type="submission" date="2020-11" db="EMBL/GenBank/DDBJ databases">
        <title>Isolation and identification of active actinomycetes.</title>
        <authorList>
            <person name="Sun X."/>
        </authorList>
    </citation>
    <scope>NUCLEOTIDE SEQUENCE</scope>
    <source>
        <strain evidence="1">NEAU-A11</strain>
    </source>
</reference>
<dbReference type="GO" id="GO:0003677">
    <property type="term" value="F:DNA binding"/>
    <property type="evidence" value="ECO:0007669"/>
    <property type="project" value="InterPro"/>
</dbReference>
<protein>
    <submittedName>
        <fullName evidence="1">YbaB/EbfC family nucleoid-associated protein</fullName>
    </submittedName>
</protein>
<proteinExistence type="predicted"/>
<dbReference type="Gene3D" id="3.30.1310.10">
    <property type="entry name" value="Nucleoid-associated protein YbaB-like domain"/>
    <property type="match status" value="1"/>
</dbReference>
<dbReference type="SUPFAM" id="SSF82607">
    <property type="entry name" value="YbaB-like"/>
    <property type="match status" value="1"/>
</dbReference>
<sequence>MTSEFSLNGLPAHVDETLTRMRSVMGADPGAQPVHGRGQDPAGHVRVTVAPGGYLDLLDLDPRWLCQSDAEQVSAAIREAVRDAVDDARRQLSRQNPAEEIEAIVRVLDETLDGIANDVARAQSRISGR</sequence>
<dbReference type="Pfam" id="PF02575">
    <property type="entry name" value="YbaB_DNA_bd"/>
    <property type="match status" value="1"/>
</dbReference>
<name>A0A931CHV5_9ACTN</name>
<dbReference type="InterPro" id="IPR036894">
    <property type="entry name" value="YbaB-like_sf"/>
</dbReference>
<dbReference type="InterPro" id="IPR004401">
    <property type="entry name" value="YbaB/EbfC"/>
</dbReference>
<dbReference type="RefSeq" id="WP_196418510.1">
    <property type="nucleotide sequence ID" value="NZ_JADQTO010000022.1"/>
</dbReference>
<dbReference type="AlphaFoldDB" id="A0A931CHV5"/>